<protein>
    <submittedName>
        <fullName evidence="3">Uncharacterized protein</fullName>
    </submittedName>
</protein>
<sequence length="372" mass="39348">MLRPNTPIPSVQDLTNNHARSLQEALAQAAISAGVVSPQMASDLVLARSNINVQSVVSAIGMHGLYQWLSKYIARQAVPIWATGVFLDGWLETYGMTRKQATPARGVVTGTGTAGAWLTAGTHLQTTSGVQYQVDADVQVDTNGAFSAAVTAVGSGLAGNTLSNVVLTLTSSVTGINATCQSIAGISGGTDTETDAQALYRLVQRLSYEPMGGAPHDYARWAMAVAGVTRAWGLRNPAGATSAGVMIVCDGNPNGLPSPQQIQDVYNYIRDPKRGPPDELFVFAPTLKPINPVIDLTPDSTATRAAALVELQDLFFRESQPGYALPHSHLIEAVSMATGEHTHKYMSPTLTSGEYFAATEFELVTLGEVTFV</sequence>
<accession>A0A345DDF3</accession>
<dbReference type="PANTHER" id="PTHR37829">
    <property type="entry name" value="PHAGE-LIKE ELEMENT PBSX PROTEIN XKDT"/>
    <property type="match status" value="1"/>
</dbReference>
<dbReference type="RefSeq" id="WP_157964417.1">
    <property type="nucleotide sequence ID" value="NZ_CP031124.1"/>
</dbReference>
<dbReference type="PANTHER" id="PTHR37829:SF3">
    <property type="entry name" value="PROTEIN JAYE-RELATED"/>
    <property type="match status" value="1"/>
</dbReference>
<dbReference type="Proteomes" id="UP000252182">
    <property type="component" value="Chromosome"/>
</dbReference>
<dbReference type="AlphaFoldDB" id="A0A345DDF3"/>
<dbReference type="OrthoDB" id="7565172at2"/>
<dbReference type="InterPro" id="IPR052399">
    <property type="entry name" value="Phage_Baseplate_Assmbl_Protein"/>
</dbReference>
<dbReference type="EMBL" id="CP031124">
    <property type="protein sequence ID" value="AXF86391.1"/>
    <property type="molecule type" value="Genomic_DNA"/>
</dbReference>
<name>A0A345DDF3_9BURK</name>
<feature type="domain" description="Baseplate protein J-like barrel" evidence="1">
    <location>
        <begin position="108"/>
        <end position="189"/>
    </location>
</feature>
<proteinExistence type="predicted"/>
<organism evidence="3 4">
    <name type="scientific">Ephemeroptericola cinctiostellae</name>
    <dbReference type="NCBI Taxonomy" id="2268024"/>
    <lineage>
        <taxon>Bacteria</taxon>
        <taxon>Pseudomonadati</taxon>
        <taxon>Pseudomonadota</taxon>
        <taxon>Betaproteobacteria</taxon>
        <taxon>Burkholderiales</taxon>
        <taxon>Burkholderiaceae</taxon>
        <taxon>Ephemeroptericola</taxon>
    </lineage>
</organism>
<evidence type="ECO:0000313" key="4">
    <source>
        <dbReference type="Proteomes" id="UP000252182"/>
    </source>
</evidence>
<evidence type="ECO:0000259" key="2">
    <source>
        <dbReference type="Pfam" id="PF26078"/>
    </source>
</evidence>
<dbReference type="Pfam" id="PF26078">
    <property type="entry name" value="Baseplate_J_M"/>
    <property type="match status" value="1"/>
</dbReference>
<reference evidence="4" key="1">
    <citation type="submission" date="2018-07" db="EMBL/GenBank/DDBJ databases">
        <authorList>
            <person name="Kim H."/>
        </authorList>
    </citation>
    <scope>NUCLEOTIDE SEQUENCE [LARGE SCALE GENOMIC DNA]</scope>
    <source>
        <strain evidence="4">F02</strain>
    </source>
</reference>
<evidence type="ECO:0000313" key="3">
    <source>
        <dbReference type="EMBL" id="AXF86391.1"/>
    </source>
</evidence>
<feature type="domain" description="Baseplate J-like central" evidence="2">
    <location>
        <begin position="211"/>
        <end position="271"/>
    </location>
</feature>
<gene>
    <name evidence="3" type="ORF">DTO96_102145</name>
</gene>
<dbReference type="Pfam" id="PF04865">
    <property type="entry name" value="Baseplate_J"/>
    <property type="match status" value="1"/>
</dbReference>
<dbReference type="InterPro" id="IPR058531">
    <property type="entry name" value="Baseplate_J_M"/>
</dbReference>
<dbReference type="InterPro" id="IPR006949">
    <property type="entry name" value="Barrel_Baseplate_J-like"/>
</dbReference>
<keyword evidence="4" id="KW-1185">Reference proteome</keyword>
<dbReference type="KEGG" id="hyf:DTO96_102145"/>
<evidence type="ECO:0000259" key="1">
    <source>
        <dbReference type="Pfam" id="PF04865"/>
    </source>
</evidence>